<dbReference type="RefSeq" id="WP_003569373.1">
    <property type="nucleotide sequence ID" value="NZ_BAYM01000376.1"/>
</dbReference>
<name>A0A0C9QDF5_LACPA</name>
<organism evidence="2 3">
    <name type="scientific">Lacticaseibacillus paracasei NRIC 0644</name>
    <dbReference type="NCBI Taxonomy" id="1435038"/>
    <lineage>
        <taxon>Bacteria</taxon>
        <taxon>Bacillati</taxon>
        <taxon>Bacillota</taxon>
        <taxon>Bacilli</taxon>
        <taxon>Lactobacillales</taxon>
        <taxon>Lactobacillaceae</taxon>
        <taxon>Lacticaseibacillus</taxon>
    </lineage>
</organism>
<evidence type="ECO:0000256" key="1">
    <source>
        <dbReference type="SAM" id="Phobius"/>
    </source>
</evidence>
<comment type="caution">
    <text evidence="2">The sequence shown here is derived from an EMBL/GenBank/DDBJ whole genome shotgun (WGS) entry which is preliminary data.</text>
</comment>
<protein>
    <submittedName>
        <fullName evidence="2">Membrane protein</fullName>
    </submittedName>
</protein>
<dbReference type="EMBL" id="BAYM01000376">
    <property type="protein sequence ID" value="GAN37777.1"/>
    <property type="molecule type" value="Genomic_DNA"/>
</dbReference>
<proteinExistence type="predicted"/>
<dbReference type="AlphaFoldDB" id="A0A0C9QDF5"/>
<keyword evidence="1" id="KW-0472">Membrane</keyword>
<feature type="transmembrane region" description="Helical" evidence="1">
    <location>
        <begin position="177"/>
        <end position="198"/>
    </location>
</feature>
<dbReference type="NCBIfam" id="TIGR01906">
    <property type="entry name" value="integ_TIGR01906"/>
    <property type="match status" value="1"/>
</dbReference>
<keyword evidence="1" id="KW-1133">Transmembrane helix</keyword>
<dbReference type="Pfam" id="PF07314">
    <property type="entry name" value="Lit"/>
    <property type="match status" value="1"/>
</dbReference>
<accession>A0A0C9QDF5</accession>
<reference evidence="3" key="1">
    <citation type="submission" date="2014-05" db="EMBL/GenBank/DDBJ databases">
        <title>Whole genome sequencing of Lactobacillus casei NRIC0644.</title>
        <authorList>
            <person name="Atarashi H."/>
            <person name="Yoshida Y."/>
            <person name="Fujimura S."/>
            <person name="Tanaka N."/>
            <person name="Shiwa Y."/>
            <person name="Yoshikawa H."/>
            <person name="Okada S."/>
            <person name="Nakagawa J."/>
        </authorList>
    </citation>
    <scope>NUCLEOTIDE SEQUENCE [LARGE SCALE GENOMIC DNA]</scope>
    <source>
        <strain evidence="3">NRIC0644</strain>
    </source>
</reference>
<dbReference type="Proteomes" id="UP000032552">
    <property type="component" value="Unassembled WGS sequence"/>
</dbReference>
<dbReference type="InterPro" id="IPR010178">
    <property type="entry name" value="Lit"/>
</dbReference>
<keyword evidence="1" id="KW-0812">Transmembrane</keyword>
<feature type="transmembrane region" description="Helical" evidence="1">
    <location>
        <begin position="90"/>
        <end position="109"/>
    </location>
</feature>
<evidence type="ECO:0000313" key="2">
    <source>
        <dbReference type="EMBL" id="GAN37777.1"/>
    </source>
</evidence>
<feature type="transmembrane region" description="Helical" evidence="1">
    <location>
        <begin position="7"/>
        <end position="30"/>
    </location>
</feature>
<gene>
    <name evidence="2" type="ORF">LC0644_2366</name>
</gene>
<evidence type="ECO:0000313" key="3">
    <source>
        <dbReference type="Proteomes" id="UP000032552"/>
    </source>
</evidence>
<feature type="transmembrane region" description="Helical" evidence="1">
    <location>
        <begin position="121"/>
        <end position="141"/>
    </location>
</feature>
<sequence length="207" mass="23871">MKRIAQWVALWLAIISVLVFMTILSTLITFPVYAHMDDLPQIAVMSLGRLYQNYLQLMAYLNLPWVGTLHMNDFPTSVHGAIHFADVRHLFLFDIGVAVVTVPFAVRWLHQLRITRKRYLLVRPFMIGAVVPVVLTAILAVNFDQFFITFHEVLFRNSDWLFDPATDPIINVLPEGFFMLCFLTAFALFEAVMIWGIWRGRQDAKVA</sequence>